<dbReference type="EMBL" id="BLXT01003739">
    <property type="protein sequence ID" value="GFO04500.1"/>
    <property type="molecule type" value="Genomic_DNA"/>
</dbReference>
<dbReference type="AlphaFoldDB" id="A0AAV4ACF9"/>
<name>A0AAV4ACF9_9GAST</name>
<protein>
    <submittedName>
        <fullName evidence="1">Uncharacterized protein</fullName>
    </submittedName>
</protein>
<reference evidence="1 2" key="1">
    <citation type="journal article" date="2021" name="Elife">
        <title>Chloroplast acquisition without the gene transfer in kleptoplastic sea slugs, Plakobranchus ocellatus.</title>
        <authorList>
            <person name="Maeda T."/>
            <person name="Takahashi S."/>
            <person name="Yoshida T."/>
            <person name="Shimamura S."/>
            <person name="Takaki Y."/>
            <person name="Nagai Y."/>
            <person name="Toyoda A."/>
            <person name="Suzuki Y."/>
            <person name="Arimoto A."/>
            <person name="Ishii H."/>
            <person name="Satoh N."/>
            <person name="Nishiyama T."/>
            <person name="Hasebe M."/>
            <person name="Maruyama T."/>
            <person name="Minagawa J."/>
            <person name="Obokata J."/>
            <person name="Shigenobu S."/>
        </authorList>
    </citation>
    <scope>NUCLEOTIDE SEQUENCE [LARGE SCALE GENOMIC DNA]</scope>
</reference>
<dbReference type="Proteomes" id="UP000735302">
    <property type="component" value="Unassembled WGS sequence"/>
</dbReference>
<accession>A0AAV4ACF9</accession>
<comment type="caution">
    <text evidence="1">The sequence shown here is derived from an EMBL/GenBank/DDBJ whole genome shotgun (WGS) entry which is preliminary data.</text>
</comment>
<evidence type="ECO:0000313" key="2">
    <source>
        <dbReference type="Proteomes" id="UP000735302"/>
    </source>
</evidence>
<evidence type="ECO:0000313" key="1">
    <source>
        <dbReference type="EMBL" id="GFO04500.1"/>
    </source>
</evidence>
<proteinExistence type="predicted"/>
<keyword evidence="2" id="KW-1185">Reference proteome</keyword>
<organism evidence="1 2">
    <name type="scientific">Plakobranchus ocellatus</name>
    <dbReference type="NCBI Taxonomy" id="259542"/>
    <lineage>
        <taxon>Eukaryota</taxon>
        <taxon>Metazoa</taxon>
        <taxon>Spiralia</taxon>
        <taxon>Lophotrochozoa</taxon>
        <taxon>Mollusca</taxon>
        <taxon>Gastropoda</taxon>
        <taxon>Heterobranchia</taxon>
        <taxon>Euthyneura</taxon>
        <taxon>Panpulmonata</taxon>
        <taxon>Sacoglossa</taxon>
        <taxon>Placobranchoidea</taxon>
        <taxon>Plakobranchidae</taxon>
        <taxon>Plakobranchus</taxon>
    </lineage>
</organism>
<gene>
    <name evidence="1" type="ORF">PoB_003100500</name>
</gene>
<sequence>MNFTQLKAFCELMVFAFDDISQKEFNSYFAVLAVTEPEPSSEKFDKFVHLLNVFKQSGFSEQTLSSQPVSKENRFVCSGHSTNPWFCLKQWKMVKEDYTDSPFLHYE</sequence>